<feature type="signal peptide" evidence="2">
    <location>
        <begin position="1"/>
        <end position="17"/>
    </location>
</feature>
<feature type="compositionally biased region" description="Low complexity" evidence="1">
    <location>
        <begin position="129"/>
        <end position="141"/>
    </location>
</feature>
<dbReference type="Proteomes" id="UP000800035">
    <property type="component" value="Unassembled WGS sequence"/>
</dbReference>
<proteinExistence type="predicted"/>
<evidence type="ECO:0000313" key="3">
    <source>
        <dbReference type="EMBL" id="KAF1957710.1"/>
    </source>
</evidence>
<organism evidence="3 4">
    <name type="scientific">Byssothecium circinans</name>
    <dbReference type="NCBI Taxonomy" id="147558"/>
    <lineage>
        <taxon>Eukaryota</taxon>
        <taxon>Fungi</taxon>
        <taxon>Dikarya</taxon>
        <taxon>Ascomycota</taxon>
        <taxon>Pezizomycotina</taxon>
        <taxon>Dothideomycetes</taxon>
        <taxon>Pleosporomycetidae</taxon>
        <taxon>Pleosporales</taxon>
        <taxon>Massarineae</taxon>
        <taxon>Massarinaceae</taxon>
        <taxon>Byssothecium</taxon>
    </lineage>
</organism>
<evidence type="ECO:0000256" key="1">
    <source>
        <dbReference type="SAM" id="MobiDB-lite"/>
    </source>
</evidence>
<dbReference type="AlphaFoldDB" id="A0A6A5U080"/>
<evidence type="ECO:0000256" key="2">
    <source>
        <dbReference type="SAM" id="SignalP"/>
    </source>
</evidence>
<evidence type="ECO:0000313" key="4">
    <source>
        <dbReference type="Proteomes" id="UP000800035"/>
    </source>
</evidence>
<keyword evidence="4" id="KW-1185">Reference proteome</keyword>
<reference evidence="3" key="1">
    <citation type="journal article" date="2020" name="Stud. Mycol.">
        <title>101 Dothideomycetes genomes: a test case for predicting lifestyles and emergence of pathogens.</title>
        <authorList>
            <person name="Haridas S."/>
            <person name="Albert R."/>
            <person name="Binder M."/>
            <person name="Bloem J."/>
            <person name="Labutti K."/>
            <person name="Salamov A."/>
            <person name="Andreopoulos B."/>
            <person name="Baker S."/>
            <person name="Barry K."/>
            <person name="Bills G."/>
            <person name="Bluhm B."/>
            <person name="Cannon C."/>
            <person name="Castanera R."/>
            <person name="Culley D."/>
            <person name="Daum C."/>
            <person name="Ezra D."/>
            <person name="Gonzalez J."/>
            <person name="Henrissat B."/>
            <person name="Kuo A."/>
            <person name="Liang C."/>
            <person name="Lipzen A."/>
            <person name="Lutzoni F."/>
            <person name="Magnuson J."/>
            <person name="Mondo S."/>
            <person name="Nolan M."/>
            <person name="Ohm R."/>
            <person name="Pangilinan J."/>
            <person name="Park H.-J."/>
            <person name="Ramirez L."/>
            <person name="Alfaro M."/>
            <person name="Sun H."/>
            <person name="Tritt A."/>
            <person name="Yoshinaga Y."/>
            <person name="Zwiers L.-H."/>
            <person name="Turgeon B."/>
            <person name="Goodwin S."/>
            <person name="Spatafora J."/>
            <person name="Crous P."/>
            <person name="Grigoriev I."/>
        </authorList>
    </citation>
    <scope>NUCLEOTIDE SEQUENCE</scope>
    <source>
        <strain evidence="3">CBS 675.92</strain>
    </source>
</reference>
<feature type="chain" id="PRO_5025410339" evidence="2">
    <location>
        <begin position="18"/>
        <end position="170"/>
    </location>
</feature>
<accession>A0A6A5U080</accession>
<feature type="compositionally biased region" description="Low complexity" evidence="1">
    <location>
        <begin position="110"/>
        <end position="121"/>
    </location>
</feature>
<name>A0A6A5U080_9PLEO</name>
<protein>
    <submittedName>
        <fullName evidence="3">Uncharacterized protein</fullName>
    </submittedName>
</protein>
<keyword evidence="2" id="KW-0732">Signal</keyword>
<dbReference type="EMBL" id="ML976988">
    <property type="protein sequence ID" value="KAF1957710.1"/>
    <property type="molecule type" value="Genomic_DNA"/>
</dbReference>
<dbReference type="OrthoDB" id="3800411at2759"/>
<sequence length="170" mass="16578">MKSATILVLGLAAAVCAQQSDDSYLDLKPTGSEVVVTYSGQVITIPVFNPTNAPTFGAPKTLAPPANPTVSFSAISGPIPSSSSSLAPPATVPTSFSVITTSIVPFPGSTSSSASSSASPSTTPPPPSSSAAPSPSPSSTSQAGNNGGYAMRPEIFGVIAGGLVAGLALV</sequence>
<gene>
    <name evidence="3" type="ORF">CC80DRAFT_592216</name>
</gene>
<feature type="region of interest" description="Disordered" evidence="1">
    <location>
        <begin position="110"/>
        <end position="147"/>
    </location>
</feature>